<dbReference type="EMBL" id="VJMH01006060">
    <property type="protein sequence ID" value="KAF0691567.1"/>
    <property type="molecule type" value="Genomic_DNA"/>
</dbReference>
<dbReference type="InterPro" id="IPR013111">
    <property type="entry name" value="EGF_extracell"/>
</dbReference>
<dbReference type="Pfam" id="PF23106">
    <property type="entry name" value="EGF_Teneurin"/>
    <property type="match status" value="1"/>
</dbReference>
<dbReference type="Gene3D" id="2.60.120.260">
    <property type="entry name" value="Galactose-binding domain-like"/>
    <property type="match status" value="2"/>
</dbReference>
<reference evidence="7" key="2">
    <citation type="submission" date="2019-06" db="EMBL/GenBank/DDBJ databases">
        <title>Genomics analysis of Aphanomyces spp. identifies a new class of oomycete effector associated with host adaptation.</title>
        <authorList>
            <person name="Gaulin E."/>
        </authorList>
    </citation>
    <scope>NUCLEOTIDE SEQUENCE</scope>
    <source>
        <strain evidence="7">CBS 578.67</strain>
    </source>
</reference>
<dbReference type="PROSITE" id="PS01186">
    <property type="entry name" value="EGF_2"/>
    <property type="match status" value="2"/>
</dbReference>
<feature type="disulfide bond" evidence="4">
    <location>
        <begin position="20"/>
        <end position="30"/>
    </location>
</feature>
<dbReference type="PRINTS" id="PR00011">
    <property type="entry name" value="EGFLAMININ"/>
</dbReference>
<dbReference type="AlphaFoldDB" id="A0A485L7A5"/>
<dbReference type="SMART" id="SM00181">
    <property type="entry name" value="EGF"/>
    <property type="match status" value="5"/>
</dbReference>
<feature type="disulfide bond" evidence="4">
    <location>
        <begin position="89"/>
        <end position="98"/>
    </location>
</feature>
<dbReference type="EMBL" id="CAADRA010006081">
    <property type="protein sequence ID" value="VFT93991.1"/>
    <property type="molecule type" value="Genomic_DNA"/>
</dbReference>
<dbReference type="PROSITE" id="PS50026">
    <property type="entry name" value="EGF_3"/>
    <property type="match status" value="3"/>
</dbReference>
<evidence type="ECO:0000256" key="3">
    <source>
        <dbReference type="ARBA" id="ARBA00023157"/>
    </source>
</evidence>
<feature type="signal peptide" evidence="5">
    <location>
        <begin position="1"/>
        <end position="17"/>
    </location>
</feature>
<dbReference type="Pfam" id="PF07974">
    <property type="entry name" value="EGF_2"/>
    <property type="match status" value="2"/>
</dbReference>
<feature type="domain" description="EGF-like" evidence="6">
    <location>
        <begin position="65"/>
        <end position="99"/>
    </location>
</feature>
<dbReference type="PROSITE" id="PS00022">
    <property type="entry name" value="EGF_1"/>
    <property type="match status" value="4"/>
</dbReference>
<keyword evidence="9" id="KW-1185">Reference proteome</keyword>
<name>A0A485L7A5_9STRA</name>
<dbReference type="OrthoDB" id="442731at2759"/>
<keyword evidence="3 4" id="KW-1015">Disulfide bond</keyword>
<protein>
    <submittedName>
        <fullName evidence="8">Aste57867_17235 protein</fullName>
    </submittedName>
</protein>
<evidence type="ECO:0000256" key="2">
    <source>
        <dbReference type="ARBA" id="ARBA00022737"/>
    </source>
</evidence>
<dbReference type="PANTHER" id="PTHR11219">
    <property type="entry name" value="TENEURIN AND N-ACETYLGLUCOSAMINE-1-PHOSPHODIESTER ALPHA-N-ACETYLGLUCOSAMINIDASE"/>
    <property type="match status" value="1"/>
</dbReference>
<reference evidence="8 9" key="1">
    <citation type="submission" date="2019-03" db="EMBL/GenBank/DDBJ databases">
        <authorList>
            <person name="Gaulin E."/>
            <person name="Dumas B."/>
        </authorList>
    </citation>
    <scope>NUCLEOTIDE SEQUENCE [LARGE SCALE GENOMIC DNA]</scope>
    <source>
        <strain evidence="8">CBS 568.67</strain>
    </source>
</reference>
<keyword evidence="1 4" id="KW-0245">EGF-like domain</keyword>
<organism evidence="8 9">
    <name type="scientific">Aphanomyces stellatus</name>
    <dbReference type="NCBI Taxonomy" id="120398"/>
    <lineage>
        <taxon>Eukaryota</taxon>
        <taxon>Sar</taxon>
        <taxon>Stramenopiles</taxon>
        <taxon>Oomycota</taxon>
        <taxon>Saprolegniomycetes</taxon>
        <taxon>Saprolegniales</taxon>
        <taxon>Verrucalvaceae</taxon>
        <taxon>Aphanomyces</taxon>
    </lineage>
</organism>
<feature type="domain" description="EGF-like" evidence="6">
    <location>
        <begin position="332"/>
        <end position="369"/>
    </location>
</feature>
<accession>A0A485L7A5</accession>
<feature type="disulfide bond" evidence="4">
    <location>
        <begin position="38"/>
        <end position="47"/>
    </location>
</feature>
<evidence type="ECO:0000313" key="9">
    <source>
        <dbReference type="Proteomes" id="UP000332933"/>
    </source>
</evidence>
<evidence type="ECO:0000313" key="8">
    <source>
        <dbReference type="EMBL" id="VFT93991.1"/>
    </source>
</evidence>
<keyword evidence="5" id="KW-0732">Signal</keyword>
<evidence type="ECO:0000256" key="5">
    <source>
        <dbReference type="SAM" id="SignalP"/>
    </source>
</evidence>
<evidence type="ECO:0000256" key="4">
    <source>
        <dbReference type="PROSITE-ProRule" id="PRU00076"/>
    </source>
</evidence>
<keyword evidence="2" id="KW-0677">Repeat</keyword>
<dbReference type="InterPro" id="IPR000742">
    <property type="entry name" value="EGF"/>
</dbReference>
<feature type="chain" id="PRO_5036355552" evidence="5">
    <location>
        <begin position="18"/>
        <end position="672"/>
    </location>
</feature>
<feature type="disulfide bond" evidence="4">
    <location>
        <begin position="359"/>
        <end position="368"/>
    </location>
</feature>
<evidence type="ECO:0000313" key="7">
    <source>
        <dbReference type="EMBL" id="KAF0691567.1"/>
    </source>
</evidence>
<dbReference type="Gene3D" id="2.10.25.10">
    <property type="entry name" value="Laminin"/>
    <property type="match status" value="1"/>
</dbReference>
<evidence type="ECO:0000259" key="6">
    <source>
        <dbReference type="PROSITE" id="PS50026"/>
    </source>
</evidence>
<dbReference type="PANTHER" id="PTHR11219:SF69">
    <property type="entry name" value="TENEURIN-A"/>
    <property type="match status" value="1"/>
</dbReference>
<feature type="domain" description="EGF-like" evidence="6">
    <location>
        <begin position="16"/>
        <end position="48"/>
    </location>
</feature>
<gene>
    <name evidence="8" type="primary">Aste57867_17235</name>
    <name evidence="7" type="ORF">As57867_017176</name>
    <name evidence="8" type="ORF">ASTE57867_17235</name>
</gene>
<comment type="caution">
    <text evidence="4">Lacks conserved residue(s) required for the propagation of feature annotation.</text>
</comment>
<evidence type="ECO:0000256" key="1">
    <source>
        <dbReference type="ARBA" id="ARBA00022536"/>
    </source>
</evidence>
<sequence length="672" mass="69808">MRRPLVALAAVLALVASSPCPHDCSGHGFCMKQGVCQCSASWTGFDCAIARCPLGPAWADYAQGNDNAHNLAICSNQGTCNPLTGVCACLTGFTGNACQRLTCTCNGRGICLSMRNYALTRDPGLGPILPYDANWDADMLTGCVCDPPYSGFNCAINDCPRGDDPLTGTIYDPAGLQYNEKQIVMCKATGGFFTLTYRGQTTQPIVPTDTAATVQAKLALTTIHGVAVSYSGITTQACTVLGNNIIIEFTQDFGDLPSMVGDPSQLTHSSAGMTPALTITTAVQGTKENAYCSNRGLCDRTSGICACFTNFFSSDGTGNVGTRGDCGAAMAAITQCPGTTLACSGHGICQGPPTYTCICASGYQGGDCSEMICPTGKAWFDTPYDVQGAHGQAECSNAGTCDRTKGVCVCDTRFSGASCNRMNCPNGCSGHGTCQTLQSMAGLATINGDPMKFTYGAIPNYYSTWDFDQSQGCVCNPGYSGYDCSLLACPTGDDPLTIKDPNNRIQVNTKQVITCIATGGTFTLGFRGQFTPPLQSTVTAAMLSAALNVLPAFGTVTVTYSLGTTACTTGGTNVISVTFQTVFGPLPSIRSTLNGVTSITILNDGTGGSIVGTKEEAMCSNRGSCDYSHGLCVCAEGFTSSNGYGQPGSRGDCGYMEPVYLNSAAQYANQIA</sequence>
<proteinExistence type="predicted"/>
<dbReference type="InterPro" id="IPR051216">
    <property type="entry name" value="Teneurin"/>
</dbReference>
<dbReference type="Gene3D" id="2.170.300.10">
    <property type="entry name" value="Tie2 ligand-binding domain superfamily"/>
    <property type="match status" value="1"/>
</dbReference>
<dbReference type="Proteomes" id="UP000332933">
    <property type="component" value="Unassembled WGS sequence"/>
</dbReference>